<keyword evidence="1" id="KW-1133">Transmembrane helix</keyword>
<protein>
    <submittedName>
        <fullName evidence="2">Uncharacterized protein</fullName>
    </submittedName>
</protein>
<dbReference type="STRING" id="1313296.SAMN05661091_5852"/>
<evidence type="ECO:0000313" key="2">
    <source>
        <dbReference type="EMBL" id="SMF92494.1"/>
    </source>
</evidence>
<sequence length="156" mass="18154">MSIYMKKNKHLLIVLAPLIIGWLFNMLIFYLPFSGVLIWTLNLGFVLFWFWGGRQFAQLSMKKVYSYLLGNTLWLISFLLYVWQFIVLDEASRSIALAGLSQYYMLLTIIIGTQIHMMYSGDINSTEIVIISYMVMLLVFTMGFIYQSVRGKKKSS</sequence>
<reference evidence="2 3" key="1">
    <citation type="submission" date="2017-04" db="EMBL/GenBank/DDBJ databases">
        <authorList>
            <person name="Afonso C.L."/>
            <person name="Miller P.J."/>
            <person name="Scott M.A."/>
            <person name="Spackman E."/>
            <person name="Goraichik I."/>
            <person name="Dimitrov K.M."/>
            <person name="Suarez D.L."/>
            <person name="Swayne D.E."/>
        </authorList>
    </citation>
    <scope>NUCLEOTIDE SEQUENCE [LARGE SCALE GENOMIC DNA]</scope>
    <source>
        <strain evidence="2 3">N3/975</strain>
    </source>
</reference>
<feature type="transmembrane region" description="Helical" evidence="1">
    <location>
        <begin position="128"/>
        <end position="146"/>
    </location>
</feature>
<evidence type="ECO:0000256" key="1">
    <source>
        <dbReference type="SAM" id="Phobius"/>
    </source>
</evidence>
<keyword evidence="1" id="KW-0472">Membrane</keyword>
<dbReference type="EMBL" id="LT840184">
    <property type="protein sequence ID" value="SMF92494.1"/>
    <property type="molecule type" value="Genomic_DNA"/>
</dbReference>
<feature type="transmembrane region" description="Helical" evidence="1">
    <location>
        <begin position="64"/>
        <end position="83"/>
    </location>
</feature>
<name>A0A1X7HUA8_9BACL</name>
<dbReference type="AlphaFoldDB" id="A0A1X7HUA8"/>
<feature type="transmembrane region" description="Helical" evidence="1">
    <location>
        <begin position="12"/>
        <end position="30"/>
    </location>
</feature>
<keyword evidence="3" id="KW-1185">Reference proteome</keyword>
<accession>A0A1X7HUA8</accession>
<organism evidence="2 3">
    <name type="scientific">Paenibacillus uliginis N3/975</name>
    <dbReference type="NCBI Taxonomy" id="1313296"/>
    <lineage>
        <taxon>Bacteria</taxon>
        <taxon>Bacillati</taxon>
        <taxon>Bacillota</taxon>
        <taxon>Bacilli</taxon>
        <taxon>Bacillales</taxon>
        <taxon>Paenibacillaceae</taxon>
        <taxon>Paenibacillus</taxon>
    </lineage>
</organism>
<feature type="transmembrane region" description="Helical" evidence="1">
    <location>
        <begin position="95"/>
        <end position="116"/>
    </location>
</feature>
<dbReference type="Proteomes" id="UP000192940">
    <property type="component" value="Chromosome I"/>
</dbReference>
<gene>
    <name evidence="2" type="ORF">SAMN05661091_5852</name>
</gene>
<evidence type="ECO:0000313" key="3">
    <source>
        <dbReference type="Proteomes" id="UP000192940"/>
    </source>
</evidence>
<proteinExistence type="predicted"/>
<keyword evidence="1" id="KW-0812">Transmembrane</keyword>
<feature type="transmembrane region" description="Helical" evidence="1">
    <location>
        <begin position="36"/>
        <end position="52"/>
    </location>
</feature>